<dbReference type="EMBL" id="JBHTGP010000013">
    <property type="protein sequence ID" value="MFD0687931.1"/>
    <property type="molecule type" value="Genomic_DNA"/>
</dbReference>
<keyword evidence="4" id="KW-0804">Transcription</keyword>
<evidence type="ECO:0000313" key="9">
    <source>
        <dbReference type="Proteomes" id="UP001597063"/>
    </source>
</evidence>
<dbReference type="Gene3D" id="1.10.10.10">
    <property type="entry name" value="Winged helix-like DNA-binding domain superfamily/Winged helix DNA-binding domain"/>
    <property type="match status" value="1"/>
</dbReference>
<dbReference type="InterPro" id="IPR013325">
    <property type="entry name" value="RNA_pol_sigma_r2"/>
</dbReference>
<dbReference type="InterPro" id="IPR013249">
    <property type="entry name" value="RNA_pol_sigma70_r4_t2"/>
</dbReference>
<dbReference type="Pfam" id="PF04542">
    <property type="entry name" value="Sigma70_r2"/>
    <property type="match status" value="1"/>
</dbReference>
<dbReference type="SUPFAM" id="SSF88946">
    <property type="entry name" value="Sigma2 domain of RNA polymerase sigma factors"/>
    <property type="match status" value="1"/>
</dbReference>
<reference evidence="9" key="1">
    <citation type="journal article" date="2019" name="Int. J. Syst. Evol. Microbiol.">
        <title>The Global Catalogue of Microorganisms (GCM) 10K type strain sequencing project: providing services to taxonomists for standard genome sequencing and annotation.</title>
        <authorList>
            <consortium name="The Broad Institute Genomics Platform"/>
            <consortium name="The Broad Institute Genome Sequencing Center for Infectious Disease"/>
            <person name="Wu L."/>
            <person name="Ma J."/>
        </authorList>
    </citation>
    <scope>NUCLEOTIDE SEQUENCE [LARGE SCALE GENOMIC DNA]</scope>
    <source>
        <strain evidence="9">JCM 9371</strain>
    </source>
</reference>
<organism evidence="8 9">
    <name type="scientific">Actinomadura fibrosa</name>
    <dbReference type="NCBI Taxonomy" id="111802"/>
    <lineage>
        <taxon>Bacteria</taxon>
        <taxon>Bacillati</taxon>
        <taxon>Actinomycetota</taxon>
        <taxon>Actinomycetes</taxon>
        <taxon>Streptosporangiales</taxon>
        <taxon>Thermomonosporaceae</taxon>
        <taxon>Actinomadura</taxon>
    </lineage>
</organism>
<dbReference type="PANTHER" id="PTHR43133:SF25">
    <property type="entry name" value="RNA POLYMERASE SIGMA FACTOR RFAY-RELATED"/>
    <property type="match status" value="1"/>
</dbReference>
<sequence>MRARIRAGDADAFGELFDEHVRSVHNHAFRLTGDWSEAEDVVSLTFLEAWRLRERLDPGDERGPLRPWLLGIATNVARNVRRAARRHGGALARLPDGAVVPDFAEEVTSRIDDADRLASVRVAMDALRPPEREVLALCVWAGLDYAEAAEALGVPVGTVRSRLSRARRKLDKLVAAGRLRPPREPLESRREPDVRSGQPLGDRESAVRSAQENTR</sequence>
<comment type="caution">
    <text evidence="8">The sequence shown here is derived from an EMBL/GenBank/DDBJ whole genome shotgun (WGS) entry which is preliminary data.</text>
</comment>
<dbReference type="InterPro" id="IPR036388">
    <property type="entry name" value="WH-like_DNA-bd_sf"/>
</dbReference>
<feature type="compositionally biased region" description="Basic and acidic residues" evidence="5">
    <location>
        <begin position="181"/>
        <end position="194"/>
    </location>
</feature>
<evidence type="ECO:0000256" key="4">
    <source>
        <dbReference type="ARBA" id="ARBA00023163"/>
    </source>
</evidence>
<evidence type="ECO:0000256" key="1">
    <source>
        <dbReference type="ARBA" id="ARBA00010641"/>
    </source>
</evidence>
<dbReference type="SUPFAM" id="SSF88659">
    <property type="entry name" value="Sigma3 and sigma4 domains of RNA polymerase sigma factors"/>
    <property type="match status" value="1"/>
</dbReference>
<dbReference type="InterPro" id="IPR007627">
    <property type="entry name" value="RNA_pol_sigma70_r2"/>
</dbReference>
<keyword evidence="3" id="KW-0731">Sigma factor</keyword>
<protein>
    <submittedName>
        <fullName evidence="8">RNA polymerase sigma factor</fullName>
    </submittedName>
</protein>
<evidence type="ECO:0000313" key="8">
    <source>
        <dbReference type="EMBL" id="MFD0687931.1"/>
    </source>
</evidence>
<gene>
    <name evidence="8" type="ORF">ACFQZM_25775</name>
</gene>
<feature type="domain" description="RNA polymerase sigma factor 70 region 4 type 2" evidence="7">
    <location>
        <begin position="119"/>
        <end position="170"/>
    </location>
</feature>
<dbReference type="RefSeq" id="WP_131759878.1">
    <property type="nucleotide sequence ID" value="NZ_CAACUY010000093.1"/>
</dbReference>
<evidence type="ECO:0000259" key="6">
    <source>
        <dbReference type="Pfam" id="PF04542"/>
    </source>
</evidence>
<evidence type="ECO:0000256" key="2">
    <source>
        <dbReference type="ARBA" id="ARBA00023015"/>
    </source>
</evidence>
<comment type="similarity">
    <text evidence="1">Belongs to the sigma-70 factor family. ECF subfamily.</text>
</comment>
<feature type="region of interest" description="Disordered" evidence="5">
    <location>
        <begin position="174"/>
        <end position="215"/>
    </location>
</feature>
<dbReference type="Pfam" id="PF08281">
    <property type="entry name" value="Sigma70_r4_2"/>
    <property type="match status" value="1"/>
</dbReference>
<dbReference type="CDD" id="cd06171">
    <property type="entry name" value="Sigma70_r4"/>
    <property type="match status" value="1"/>
</dbReference>
<keyword evidence="9" id="KW-1185">Reference proteome</keyword>
<evidence type="ECO:0000256" key="5">
    <source>
        <dbReference type="SAM" id="MobiDB-lite"/>
    </source>
</evidence>
<dbReference type="PANTHER" id="PTHR43133">
    <property type="entry name" value="RNA POLYMERASE ECF-TYPE SIGMA FACTO"/>
    <property type="match status" value="1"/>
</dbReference>
<accession>A0ABW2XNG3</accession>
<dbReference type="InterPro" id="IPR039425">
    <property type="entry name" value="RNA_pol_sigma-70-like"/>
</dbReference>
<dbReference type="Gene3D" id="1.10.1740.10">
    <property type="match status" value="1"/>
</dbReference>
<dbReference type="InterPro" id="IPR014284">
    <property type="entry name" value="RNA_pol_sigma-70_dom"/>
</dbReference>
<feature type="domain" description="RNA polymerase sigma-70 region 2" evidence="6">
    <location>
        <begin position="16"/>
        <end position="86"/>
    </location>
</feature>
<dbReference type="NCBIfam" id="TIGR02937">
    <property type="entry name" value="sigma70-ECF"/>
    <property type="match status" value="1"/>
</dbReference>
<proteinExistence type="inferred from homology"/>
<evidence type="ECO:0000256" key="3">
    <source>
        <dbReference type="ARBA" id="ARBA00023082"/>
    </source>
</evidence>
<name>A0ABW2XNG3_9ACTN</name>
<dbReference type="InterPro" id="IPR013324">
    <property type="entry name" value="RNA_pol_sigma_r3/r4-like"/>
</dbReference>
<evidence type="ECO:0000259" key="7">
    <source>
        <dbReference type="Pfam" id="PF08281"/>
    </source>
</evidence>
<dbReference type="Proteomes" id="UP001597063">
    <property type="component" value="Unassembled WGS sequence"/>
</dbReference>
<keyword evidence="2" id="KW-0805">Transcription regulation</keyword>